<dbReference type="RefSeq" id="WP_146646362.1">
    <property type="nucleotide sequence ID" value="NZ_CP012333.1"/>
</dbReference>
<name>A0A0K1PNW9_9BACT</name>
<dbReference type="EMBL" id="CP012333">
    <property type="protein sequence ID" value="AKU94814.1"/>
    <property type="molecule type" value="Genomic_DNA"/>
</dbReference>
<reference evidence="2 3" key="1">
    <citation type="submission" date="2015-08" db="EMBL/GenBank/DDBJ databases">
        <authorList>
            <person name="Babu N.S."/>
            <person name="Beckwith C.J."/>
            <person name="Beseler K.G."/>
            <person name="Brison A."/>
            <person name="Carone J.V."/>
            <person name="Caskin T.P."/>
            <person name="Diamond M."/>
            <person name="Durham M.E."/>
            <person name="Foxe J.M."/>
            <person name="Go M."/>
            <person name="Henderson B.A."/>
            <person name="Jones I.B."/>
            <person name="McGettigan J.A."/>
            <person name="Micheletti S.J."/>
            <person name="Nasrallah M.E."/>
            <person name="Ortiz D."/>
            <person name="Piller C.R."/>
            <person name="Privatt S.R."/>
            <person name="Schneider S.L."/>
            <person name="Sharp S."/>
            <person name="Smith T.C."/>
            <person name="Stanton J.D."/>
            <person name="Ullery H.E."/>
            <person name="Wilson R.J."/>
            <person name="Serrano M.G."/>
            <person name="Buck G."/>
            <person name="Lee V."/>
            <person name="Wang Y."/>
            <person name="Carvalho R."/>
            <person name="Voegtly L."/>
            <person name="Shi R."/>
            <person name="Duckworth R."/>
            <person name="Johnson A."/>
            <person name="Loviza R."/>
            <person name="Walstead R."/>
            <person name="Shah Z."/>
            <person name="Kiflezghi M."/>
            <person name="Wade K."/>
            <person name="Ball S.L."/>
            <person name="Bradley K.W."/>
            <person name="Asai D.J."/>
            <person name="Bowman C.A."/>
            <person name="Russell D.A."/>
            <person name="Pope W.H."/>
            <person name="Jacobs-Sera D."/>
            <person name="Hendrix R.W."/>
            <person name="Hatfull G.F."/>
        </authorList>
    </citation>
    <scope>NUCLEOTIDE SEQUENCE [LARGE SCALE GENOMIC DNA]</scope>
    <source>
        <strain evidence="2 3">DSM 27648</strain>
    </source>
</reference>
<evidence type="ECO:0000256" key="1">
    <source>
        <dbReference type="SAM" id="SignalP"/>
    </source>
</evidence>
<dbReference type="AlphaFoldDB" id="A0A0K1PNW9"/>
<feature type="signal peptide" evidence="1">
    <location>
        <begin position="1"/>
        <end position="16"/>
    </location>
</feature>
<dbReference type="PATRIC" id="fig|1391654.3.peg.1493"/>
<sequence length="390" mass="39947">MQVVLAACLLVAAACAVDQTDLGGDPSVATPSFTPADGGDADVEERGLTNYCPSSECPAGHATCPGSRFACDVNFKVDVNNCGGCGLVCPQDTYRETYDCVDGRCQMACRTAPLTLDCDGVDDNGCETDSATGDNCAACGDKCPDDNACVDRTGFGVMKCGCEAGKIYCPYTHFPPCTDATADDNNCGACGNVCDPTGGGGVDIPSHMYVGCWESKCDTLKCDGYFGDCDGRRDNGCEVSLFDDNNCGACGNACAPTEKCLPGEFGQPLCLCPPGQTYCSRGCLFGSCSGKCADLSSDLTNCGACGIACSTSNDEASFAVCAYGSCERHCIAGTADCNGNLSDSCETNTDSDPRNCGACGHVCDAIAGQACVNGRCVVEPCDQDSGVVAR</sequence>
<feature type="chain" id="PRO_5005466344" description="Tryptophan synthase alpha chain" evidence="1">
    <location>
        <begin position="17"/>
        <end position="390"/>
    </location>
</feature>
<protein>
    <recommendedName>
        <fullName evidence="4">Tryptophan synthase alpha chain</fullName>
    </recommendedName>
</protein>
<dbReference type="Proteomes" id="UP000064967">
    <property type="component" value="Chromosome"/>
</dbReference>
<dbReference type="KEGG" id="llu:AKJ09_01478"/>
<proteinExistence type="predicted"/>
<keyword evidence="1" id="KW-0732">Signal</keyword>
<gene>
    <name evidence="2" type="ORF">AKJ09_01478</name>
</gene>
<dbReference type="STRING" id="1391654.AKJ09_01478"/>
<accession>A0A0K1PNW9</accession>
<organism evidence="2 3">
    <name type="scientific">Labilithrix luteola</name>
    <dbReference type="NCBI Taxonomy" id="1391654"/>
    <lineage>
        <taxon>Bacteria</taxon>
        <taxon>Pseudomonadati</taxon>
        <taxon>Myxococcota</taxon>
        <taxon>Polyangia</taxon>
        <taxon>Polyangiales</taxon>
        <taxon>Labilitrichaceae</taxon>
        <taxon>Labilithrix</taxon>
    </lineage>
</organism>
<evidence type="ECO:0000313" key="3">
    <source>
        <dbReference type="Proteomes" id="UP000064967"/>
    </source>
</evidence>
<keyword evidence="3" id="KW-1185">Reference proteome</keyword>
<dbReference type="OrthoDB" id="5492401at2"/>
<evidence type="ECO:0008006" key="4">
    <source>
        <dbReference type="Google" id="ProtNLM"/>
    </source>
</evidence>
<evidence type="ECO:0000313" key="2">
    <source>
        <dbReference type="EMBL" id="AKU94814.1"/>
    </source>
</evidence>